<dbReference type="Gene3D" id="3.90.70.10">
    <property type="entry name" value="Cysteine proteinases"/>
    <property type="match status" value="1"/>
</dbReference>
<dbReference type="PANTHER" id="PTHR12411">
    <property type="entry name" value="CYSTEINE PROTEASE FAMILY C1-RELATED"/>
    <property type="match status" value="1"/>
</dbReference>
<evidence type="ECO:0000256" key="1">
    <source>
        <dbReference type="ARBA" id="ARBA00008455"/>
    </source>
</evidence>
<evidence type="ECO:0000259" key="3">
    <source>
        <dbReference type="SMART" id="SM00645"/>
    </source>
</evidence>
<name>A0ABU5VVE7_9BACT</name>
<feature type="domain" description="Peptidase C1A papain C-terminal" evidence="3">
    <location>
        <begin position="56"/>
        <end position="297"/>
    </location>
</feature>
<dbReference type="InterPro" id="IPR038765">
    <property type="entry name" value="Papain-like_cys_pep_sf"/>
</dbReference>
<dbReference type="Proteomes" id="UP001302274">
    <property type="component" value="Unassembled WGS sequence"/>
</dbReference>
<dbReference type="SUPFAM" id="SSF54001">
    <property type="entry name" value="Cysteine proteinases"/>
    <property type="match status" value="1"/>
</dbReference>
<dbReference type="SMART" id="SM00645">
    <property type="entry name" value="Pept_C1"/>
    <property type="match status" value="1"/>
</dbReference>
<dbReference type="InterPro" id="IPR013128">
    <property type="entry name" value="Peptidase_C1A"/>
</dbReference>
<comment type="similarity">
    <text evidence="1">Belongs to the peptidase C1 family.</text>
</comment>
<sequence length="460" mass="51329">MNKMFIAAIAFTSILASCSQGKAPVAANEYKNKIVLGAYSDMFSYSTLDESQLTDLPKLVDLSADMTPAKNQADRGTCTFFSVIGLVEGAIKKDLGKEVNLSEEYLNYAAKKSGPYQQMEGSIVEDNVRGMRTQGLLLEEDWSYQASWFEKGRPCGDYKASDRSAPKTCFTHNKPNKKAMSRLIDARGITVTSIPKDTNAIIRFLAEKKRPLIMSVNVNFNAWPNTGETDFNEEYRNECLTTPSDCGGHSIILTGYDMEKRVFMFKNSWGKDWGKNGYGTIPFDVVDVYVNEVLYYAEVPSEVKLPEGKSPEIKLQKFDVETYANEDKSISIAIDSEVDETSGKMLYISSYLVKKSKNYVAELPSDGNTELVRLSVDEKEATGEDYVRVSTVTVPKEENQIAINSTETAGLALTAEMFSLPSIDALLGNPDYDKFLRTTIYVHTDDSTFKVLKRVYTPVQ</sequence>
<evidence type="ECO:0000256" key="2">
    <source>
        <dbReference type="SAM" id="SignalP"/>
    </source>
</evidence>
<protein>
    <submittedName>
        <fullName evidence="4">C1 family peptidase</fullName>
    </submittedName>
</protein>
<keyword evidence="2" id="KW-0732">Signal</keyword>
<gene>
    <name evidence="4" type="ORF">SHI21_12430</name>
</gene>
<evidence type="ECO:0000313" key="4">
    <source>
        <dbReference type="EMBL" id="MEA9357022.1"/>
    </source>
</evidence>
<comment type="caution">
    <text evidence="4">The sequence shown here is derived from an EMBL/GenBank/DDBJ whole genome shotgun (WGS) entry which is preliminary data.</text>
</comment>
<proteinExistence type="inferred from homology"/>
<dbReference type="InterPro" id="IPR000668">
    <property type="entry name" value="Peptidase_C1A_C"/>
</dbReference>
<feature type="chain" id="PRO_5046668866" evidence="2">
    <location>
        <begin position="23"/>
        <end position="460"/>
    </location>
</feature>
<dbReference type="CDD" id="cd02619">
    <property type="entry name" value="Peptidase_C1"/>
    <property type="match status" value="1"/>
</dbReference>
<dbReference type="PROSITE" id="PS51257">
    <property type="entry name" value="PROKAR_LIPOPROTEIN"/>
    <property type="match status" value="1"/>
</dbReference>
<dbReference type="EMBL" id="JAYGJQ010000002">
    <property type="protein sequence ID" value="MEA9357022.1"/>
    <property type="molecule type" value="Genomic_DNA"/>
</dbReference>
<evidence type="ECO:0000313" key="5">
    <source>
        <dbReference type="Proteomes" id="UP001302274"/>
    </source>
</evidence>
<keyword evidence="5" id="KW-1185">Reference proteome</keyword>
<reference evidence="4 5" key="1">
    <citation type="submission" date="2023-11" db="EMBL/GenBank/DDBJ databases">
        <title>A Novel Polar Bacteriovorax (B. antarcticus) Isolated from the Biocrust in Antarctica.</title>
        <authorList>
            <person name="Mun W."/>
            <person name="Choi S.Y."/>
            <person name="Mitchell R.J."/>
        </authorList>
    </citation>
    <scope>NUCLEOTIDE SEQUENCE [LARGE SCALE GENOMIC DNA]</scope>
    <source>
        <strain evidence="4 5">PP10</strain>
    </source>
</reference>
<organism evidence="4 5">
    <name type="scientific">Bacteriovorax antarcticus</name>
    <dbReference type="NCBI Taxonomy" id="3088717"/>
    <lineage>
        <taxon>Bacteria</taxon>
        <taxon>Pseudomonadati</taxon>
        <taxon>Bdellovibrionota</taxon>
        <taxon>Bacteriovoracia</taxon>
        <taxon>Bacteriovoracales</taxon>
        <taxon>Bacteriovoracaceae</taxon>
        <taxon>Bacteriovorax</taxon>
    </lineage>
</organism>
<dbReference type="Pfam" id="PF00112">
    <property type="entry name" value="Peptidase_C1"/>
    <property type="match status" value="1"/>
</dbReference>
<dbReference type="RefSeq" id="WP_323576916.1">
    <property type="nucleotide sequence ID" value="NZ_JAYGJQ010000002.1"/>
</dbReference>
<accession>A0ABU5VVE7</accession>
<feature type="signal peptide" evidence="2">
    <location>
        <begin position="1"/>
        <end position="22"/>
    </location>
</feature>